<evidence type="ECO:0000256" key="1">
    <source>
        <dbReference type="ARBA" id="ARBA00022741"/>
    </source>
</evidence>
<dbReference type="GO" id="GO:0006777">
    <property type="term" value="P:Mo-molybdopterin cofactor biosynthetic process"/>
    <property type="evidence" value="ECO:0007669"/>
    <property type="project" value="InterPro"/>
</dbReference>
<dbReference type="InterPro" id="IPR010038">
    <property type="entry name" value="MoaD_arc-typ"/>
</dbReference>
<sequence>MKIKIKFFTFFGNLCGVDKTELNLPQGATVKEALEKIANDFPKLKKWLPQYVWVFIHGNYANLRTQLKNDDEIALFPPIAGG</sequence>
<dbReference type="EMBL" id="BARU01000161">
    <property type="protein sequence ID" value="GAH28154.1"/>
    <property type="molecule type" value="Genomic_DNA"/>
</dbReference>
<dbReference type="InterPro" id="IPR044672">
    <property type="entry name" value="MOCS2A"/>
</dbReference>
<dbReference type="UniPathway" id="UPA00344"/>
<dbReference type="InterPro" id="IPR016155">
    <property type="entry name" value="Mopterin_synth/thiamin_S_b"/>
</dbReference>
<dbReference type="PANTHER" id="PTHR33359:SF1">
    <property type="entry name" value="MOLYBDOPTERIN SYNTHASE SULFUR CARRIER SUBUNIT"/>
    <property type="match status" value="1"/>
</dbReference>
<dbReference type="InterPro" id="IPR003749">
    <property type="entry name" value="ThiS/MoaD-like"/>
</dbReference>
<reference evidence="2" key="1">
    <citation type="journal article" date="2014" name="Front. Microbiol.">
        <title>High frequency of phylogenetically diverse reductive dehalogenase-homologous genes in deep subseafloor sedimentary metagenomes.</title>
        <authorList>
            <person name="Kawai M."/>
            <person name="Futagami T."/>
            <person name="Toyoda A."/>
            <person name="Takaki Y."/>
            <person name="Nishi S."/>
            <person name="Hori S."/>
            <person name="Arai W."/>
            <person name="Tsubouchi T."/>
            <person name="Morono Y."/>
            <person name="Uchiyama I."/>
            <person name="Ito T."/>
            <person name="Fujiyama A."/>
            <person name="Inagaki F."/>
            <person name="Takami H."/>
        </authorList>
    </citation>
    <scope>NUCLEOTIDE SEQUENCE</scope>
    <source>
        <strain evidence="2">Expedition CK06-06</strain>
    </source>
</reference>
<gene>
    <name evidence="2" type="ORF">S03H2_00702</name>
</gene>
<dbReference type="CDD" id="cd00754">
    <property type="entry name" value="Ubl_MoaD"/>
    <property type="match status" value="1"/>
</dbReference>
<proteinExistence type="predicted"/>
<accession>X1FFI4</accession>
<organism evidence="2">
    <name type="scientific">marine sediment metagenome</name>
    <dbReference type="NCBI Taxonomy" id="412755"/>
    <lineage>
        <taxon>unclassified sequences</taxon>
        <taxon>metagenomes</taxon>
        <taxon>ecological metagenomes</taxon>
    </lineage>
</organism>
<evidence type="ECO:0000313" key="2">
    <source>
        <dbReference type="EMBL" id="GAH28154.1"/>
    </source>
</evidence>
<dbReference type="AlphaFoldDB" id="X1FFI4"/>
<evidence type="ECO:0008006" key="3">
    <source>
        <dbReference type="Google" id="ProtNLM"/>
    </source>
</evidence>
<name>X1FFI4_9ZZZZ</name>
<keyword evidence="1" id="KW-0547">Nucleotide-binding</keyword>
<dbReference type="GO" id="GO:0000166">
    <property type="term" value="F:nucleotide binding"/>
    <property type="evidence" value="ECO:0007669"/>
    <property type="project" value="UniProtKB-KW"/>
</dbReference>
<dbReference type="SUPFAM" id="SSF54285">
    <property type="entry name" value="MoaD/ThiS"/>
    <property type="match status" value="1"/>
</dbReference>
<comment type="caution">
    <text evidence="2">The sequence shown here is derived from an EMBL/GenBank/DDBJ whole genome shotgun (WGS) entry which is preliminary data.</text>
</comment>
<dbReference type="GO" id="GO:1990133">
    <property type="term" value="C:molybdopterin adenylyltransferase complex"/>
    <property type="evidence" value="ECO:0007669"/>
    <property type="project" value="TreeGrafter"/>
</dbReference>
<dbReference type="Gene3D" id="3.10.20.30">
    <property type="match status" value="1"/>
</dbReference>
<dbReference type="PANTHER" id="PTHR33359">
    <property type="entry name" value="MOLYBDOPTERIN SYNTHASE SULFUR CARRIER SUBUNIT"/>
    <property type="match status" value="1"/>
</dbReference>
<protein>
    <recommendedName>
        <fullName evidence="3">Molybdopterin synthase sulfur carrier subunit</fullName>
    </recommendedName>
</protein>
<dbReference type="Pfam" id="PF02597">
    <property type="entry name" value="ThiS"/>
    <property type="match status" value="1"/>
</dbReference>
<dbReference type="InterPro" id="IPR012675">
    <property type="entry name" value="Beta-grasp_dom_sf"/>
</dbReference>
<dbReference type="NCBIfam" id="TIGR01687">
    <property type="entry name" value="moaD_arch"/>
    <property type="match status" value="1"/>
</dbReference>